<keyword evidence="3" id="KW-1185">Reference proteome</keyword>
<dbReference type="OrthoDB" id="5149758at2"/>
<accession>A0A2M9D5H7</accession>
<gene>
    <name evidence="2" type="ORF">CLV85_0131</name>
</gene>
<comment type="caution">
    <text evidence="2">The sequence shown here is derived from an EMBL/GenBank/DDBJ whole genome shotgun (WGS) entry which is preliminary data.</text>
</comment>
<evidence type="ECO:0000256" key="1">
    <source>
        <dbReference type="SAM" id="MobiDB-lite"/>
    </source>
</evidence>
<dbReference type="EMBL" id="PGFH01000001">
    <property type="protein sequence ID" value="PJJ80964.1"/>
    <property type="molecule type" value="Genomic_DNA"/>
</dbReference>
<evidence type="ECO:0000313" key="3">
    <source>
        <dbReference type="Proteomes" id="UP000231742"/>
    </source>
</evidence>
<feature type="region of interest" description="Disordered" evidence="1">
    <location>
        <begin position="1"/>
        <end position="30"/>
    </location>
</feature>
<dbReference type="RefSeq" id="WP_100387697.1">
    <property type="nucleotide sequence ID" value="NZ_BMZU01000001.1"/>
</dbReference>
<reference evidence="2 3" key="1">
    <citation type="submission" date="2017-11" db="EMBL/GenBank/DDBJ databases">
        <title>Genomic Encyclopedia of Archaeal and Bacterial Type Strains, Phase II (KMG-II): From Individual Species to Whole Genera.</title>
        <authorList>
            <person name="Goeker M."/>
        </authorList>
    </citation>
    <scope>NUCLEOTIDE SEQUENCE [LARGE SCALE GENOMIC DNA]</scope>
    <source>
        <strain evidence="2 3">DSM 16400</strain>
    </source>
</reference>
<protein>
    <submittedName>
        <fullName evidence="2">Uncharacterized protein</fullName>
    </submittedName>
</protein>
<feature type="compositionally biased region" description="Polar residues" evidence="1">
    <location>
        <begin position="1"/>
        <end position="25"/>
    </location>
</feature>
<organism evidence="2 3">
    <name type="scientific">Salinibacterium amurskyense</name>
    <dbReference type="NCBI Taxonomy" id="205941"/>
    <lineage>
        <taxon>Bacteria</taxon>
        <taxon>Bacillati</taxon>
        <taxon>Actinomycetota</taxon>
        <taxon>Actinomycetes</taxon>
        <taxon>Micrococcales</taxon>
        <taxon>Microbacteriaceae</taxon>
        <taxon>Salinibacterium</taxon>
    </lineage>
</organism>
<sequence>MPDNFDSANDRPNPNDLNNQHNPSTPDDLAALGTYKIPTSATWATIAAGLLARLDALQTGHLIELGFTVTYREIAWVTIYRSESDVITASGPFGPYETPNRSTWSWDPVDEGEQPARNSGISQTVVEFLTTLEGVPEGQEPVSFNAAAHFRIATPSSGFVNRESQWDNYREHRTGAQIDHLLHYGHAIPLGRGYTQKYVDENFPGWSWSELLNVFKAADIFLGRAGAPPRCHPTVKAIHFTDARTWQVEWLSGEITRSASPPSTRPPKFS</sequence>
<dbReference type="AlphaFoldDB" id="A0A2M9D5H7"/>
<proteinExistence type="predicted"/>
<evidence type="ECO:0000313" key="2">
    <source>
        <dbReference type="EMBL" id="PJJ80964.1"/>
    </source>
</evidence>
<name>A0A2M9D5H7_9MICO</name>
<dbReference type="Proteomes" id="UP000231742">
    <property type="component" value="Unassembled WGS sequence"/>
</dbReference>